<dbReference type="SUPFAM" id="SSF50494">
    <property type="entry name" value="Trypsin-like serine proteases"/>
    <property type="match status" value="1"/>
</dbReference>
<dbReference type="AlphaFoldDB" id="A0A517S857"/>
<keyword evidence="4" id="KW-1185">Reference proteome</keyword>
<proteinExistence type="predicted"/>
<dbReference type="Pfam" id="PF13365">
    <property type="entry name" value="Trypsin_2"/>
    <property type="match status" value="1"/>
</dbReference>
<accession>A0A517S857</accession>
<evidence type="ECO:0000256" key="2">
    <source>
        <dbReference type="ARBA" id="ARBA00022801"/>
    </source>
</evidence>
<name>A0A517S857_9PLAN</name>
<protein>
    <submittedName>
        <fullName evidence="3">Serine protease HhoB</fullName>
    </submittedName>
</protein>
<keyword evidence="2" id="KW-0378">Hydrolase</keyword>
<evidence type="ECO:0000313" key="4">
    <source>
        <dbReference type="Proteomes" id="UP000315700"/>
    </source>
</evidence>
<organism evidence="3 4">
    <name type="scientific">Caulifigura coniformis</name>
    <dbReference type="NCBI Taxonomy" id="2527983"/>
    <lineage>
        <taxon>Bacteria</taxon>
        <taxon>Pseudomonadati</taxon>
        <taxon>Planctomycetota</taxon>
        <taxon>Planctomycetia</taxon>
        <taxon>Planctomycetales</taxon>
        <taxon>Planctomycetaceae</taxon>
        <taxon>Caulifigura</taxon>
    </lineage>
</organism>
<dbReference type="Proteomes" id="UP000315700">
    <property type="component" value="Chromosome"/>
</dbReference>
<reference evidence="3 4" key="1">
    <citation type="submission" date="2019-02" db="EMBL/GenBank/DDBJ databases">
        <title>Deep-cultivation of Planctomycetes and their phenomic and genomic characterization uncovers novel biology.</title>
        <authorList>
            <person name="Wiegand S."/>
            <person name="Jogler M."/>
            <person name="Boedeker C."/>
            <person name="Pinto D."/>
            <person name="Vollmers J."/>
            <person name="Rivas-Marin E."/>
            <person name="Kohn T."/>
            <person name="Peeters S.H."/>
            <person name="Heuer A."/>
            <person name="Rast P."/>
            <person name="Oberbeckmann S."/>
            <person name="Bunk B."/>
            <person name="Jeske O."/>
            <person name="Meyerdierks A."/>
            <person name="Storesund J.E."/>
            <person name="Kallscheuer N."/>
            <person name="Luecker S."/>
            <person name="Lage O.M."/>
            <person name="Pohl T."/>
            <person name="Merkel B.J."/>
            <person name="Hornburger P."/>
            <person name="Mueller R.-W."/>
            <person name="Bruemmer F."/>
            <person name="Labrenz M."/>
            <person name="Spormann A.M."/>
            <person name="Op den Camp H."/>
            <person name="Overmann J."/>
            <person name="Amann R."/>
            <person name="Jetten M.S.M."/>
            <person name="Mascher T."/>
            <person name="Medema M.H."/>
            <person name="Devos D.P."/>
            <person name="Kaster A.-K."/>
            <person name="Ovreas L."/>
            <person name="Rohde M."/>
            <person name="Galperin M.Y."/>
            <person name="Jogler C."/>
        </authorList>
    </citation>
    <scope>NUCLEOTIDE SEQUENCE [LARGE SCALE GENOMIC DNA]</scope>
    <source>
        <strain evidence="3 4">Pan44</strain>
    </source>
</reference>
<dbReference type="InParanoid" id="A0A517S857"/>
<dbReference type="KEGG" id="ccos:Pan44_03160"/>
<dbReference type="PANTHER" id="PTHR43343">
    <property type="entry name" value="PEPTIDASE S12"/>
    <property type="match status" value="1"/>
</dbReference>
<dbReference type="GO" id="GO:0006508">
    <property type="term" value="P:proteolysis"/>
    <property type="evidence" value="ECO:0007669"/>
    <property type="project" value="UniProtKB-KW"/>
</dbReference>
<dbReference type="RefSeq" id="WP_145026573.1">
    <property type="nucleotide sequence ID" value="NZ_CP036271.1"/>
</dbReference>
<gene>
    <name evidence="3" type="primary">hhoB_1</name>
    <name evidence="3" type="ORF">Pan44_03160</name>
</gene>
<dbReference type="InterPro" id="IPR001940">
    <property type="entry name" value="Peptidase_S1C"/>
</dbReference>
<keyword evidence="1 3" id="KW-0645">Protease</keyword>
<evidence type="ECO:0000256" key="1">
    <source>
        <dbReference type="ARBA" id="ARBA00022670"/>
    </source>
</evidence>
<evidence type="ECO:0000313" key="3">
    <source>
        <dbReference type="EMBL" id="QDT52307.1"/>
    </source>
</evidence>
<sequence length="556" mass="59062">MALALLAVVFGGVADAADRHDIVTRGKQATALVDLGIEGSGSAFCVDTSGIFVTCAHVVESRSPGETVRLVLNSGQSNEVVGEARVVASDRESDVAILQWRDPPRLTALELADPKDLKETARVTVFGYPFGLLLAASGERYPSISVTGGSISALRQQAGELAAIQIDAAVNPGNSGGPLLNAKGDVIGIVAAANPVARIAIAVSSRWAKSLMSKPAILLNVPETSYAERTAEIDLIAEAVSLSGETAPDAIEWIIDSGARERTVTAKFDGSIATTRAALVDPKSTNTKLRLVSRAGGKTRSAEVDDRRIKVGGRELALSALRRIEGRAATPIVALNSGRKFTGELSNLADIRWDDGSALSFSAGDVIDVFSVEPVVESVPINYVVRRKDEQIAAGHEQVSLKDAPRLVPTQLYDPADPFAPTIDEFEVEIVVEGRDDILVGPAGLALRHHESKKPGRSDGKGPYVLVNGERWDLQWKETTADSTQPDLTETYPLKVGFGSWKMDVVEIQGPPGADKKRKRPVTKIKGENWGATIQLGDPAPGAATVKLRMSKKPVN</sequence>
<dbReference type="InterPro" id="IPR051201">
    <property type="entry name" value="Chloro_Bact_Ser_Proteases"/>
</dbReference>
<dbReference type="PRINTS" id="PR00834">
    <property type="entry name" value="PROTEASES2C"/>
</dbReference>
<dbReference type="GO" id="GO:0004252">
    <property type="term" value="F:serine-type endopeptidase activity"/>
    <property type="evidence" value="ECO:0007669"/>
    <property type="project" value="InterPro"/>
</dbReference>
<dbReference type="PANTHER" id="PTHR43343:SF3">
    <property type="entry name" value="PROTEASE DO-LIKE 8, CHLOROPLASTIC"/>
    <property type="match status" value="1"/>
</dbReference>
<dbReference type="InterPro" id="IPR009003">
    <property type="entry name" value="Peptidase_S1_PA"/>
</dbReference>
<dbReference type="Gene3D" id="2.40.10.120">
    <property type="match status" value="1"/>
</dbReference>
<dbReference type="OrthoDB" id="269106at2"/>
<dbReference type="EMBL" id="CP036271">
    <property type="protein sequence ID" value="QDT52307.1"/>
    <property type="molecule type" value="Genomic_DNA"/>
</dbReference>